<gene>
    <name evidence="2" type="ORF">PILCRDRAFT_790678</name>
</gene>
<keyword evidence="1" id="KW-0812">Transmembrane</keyword>
<feature type="transmembrane region" description="Helical" evidence="1">
    <location>
        <begin position="28"/>
        <end position="49"/>
    </location>
</feature>
<feature type="transmembrane region" description="Helical" evidence="1">
    <location>
        <begin position="102"/>
        <end position="126"/>
    </location>
</feature>
<feature type="transmembrane region" description="Helical" evidence="1">
    <location>
        <begin position="216"/>
        <end position="233"/>
    </location>
</feature>
<dbReference type="InParanoid" id="A0A0C3B0U2"/>
<feature type="transmembrane region" description="Helical" evidence="1">
    <location>
        <begin position="61"/>
        <end position="82"/>
    </location>
</feature>
<sequence>AETALSAKEKRADAVPTLFQQVREWVSFYRILFAAVLSCNAVGIGFTIAHKWDGGQEHMATFALSNFMAALLARNEVFLRILHNTFLVLFSRWPPYWFRNAIAMFLLHLGGLHSGFAVSGSLWLVTATIEFFRQGSTLIHPAILGFSLFACVLVGIVCVSAYPTIRNTHHNIFENTHRLAGWTGVAIIWILVCLADSWSVAQNRFVASRLANKPDIYLAIALTVCIVIPWTTLRKVPVKSEVLSPMVILLRFKGGCRTGLFGRIS</sequence>
<keyword evidence="1" id="KW-1133">Transmembrane helix</keyword>
<dbReference type="AlphaFoldDB" id="A0A0C3B0U2"/>
<dbReference type="Proteomes" id="UP000054166">
    <property type="component" value="Unassembled WGS sequence"/>
</dbReference>
<protein>
    <submittedName>
        <fullName evidence="2">Uncharacterized protein</fullName>
    </submittedName>
</protein>
<keyword evidence="1" id="KW-0472">Membrane</keyword>
<proteinExistence type="predicted"/>
<name>A0A0C3B0U2_PILCF</name>
<feature type="transmembrane region" description="Helical" evidence="1">
    <location>
        <begin position="177"/>
        <end position="195"/>
    </location>
</feature>
<keyword evidence="3" id="KW-1185">Reference proteome</keyword>
<evidence type="ECO:0000313" key="2">
    <source>
        <dbReference type="EMBL" id="KIM79853.1"/>
    </source>
</evidence>
<evidence type="ECO:0000313" key="3">
    <source>
        <dbReference type="Proteomes" id="UP000054166"/>
    </source>
</evidence>
<dbReference type="EMBL" id="KN833007">
    <property type="protein sequence ID" value="KIM79853.1"/>
    <property type="molecule type" value="Genomic_DNA"/>
</dbReference>
<dbReference type="HOGENOM" id="CLU_1051928_0_0_1"/>
<evidence type="ECO:0000256" key="1">
    <source>
        <dbReference type="SAM" id="Phobius"/>
    </source>
</evidence>
<dbReference type="OrthoDB" id="3142841at2759"/>
<dbReference type="PANTHER" id="PTHR33927">
    <property type="entry name" value="TRANSMEMBRANE PROTEIN"/>
    <property type="match status" value="1"/>
</dbReference>
<organism evidence="2 3">
    <name type="scientific">Piloderma croceum (strain F 1598)</name>
    <dbReference type="NCBI Taxonomy" id="765440"/>
    <lineage>
        <taxon>Eukaryota</taxon>
        <taxon>Fungi</taxon>
        <taxon>Dikarya</taxon>
        <taxon>Basidiomycota</taxon>
        <taxon>Agaricomycotina</taxon>
        <taxon>Agaricomycetes</taxon>
        <taxon>Agaricomycetidae</taxon>
        <taxon>Atheliales</taxon>
        <taxon>Atheliaceae</taxon>
        <taxon>Piloderma</taxon>
    </lineage>
</organism>
<feature type="non-terminal residue" evidence="2">
    <location>
        <position position="1"/>
    </location>
</feature>
<accession>A0A0C3B0U2</accession>
<dbReference type="InterPro" id="IPR052979">
    <property type="entry name" value="Adenylate-forming_domain"/>
</dbReference>
<reference evidence="3" key="2">
    <citation type="submission" date="2015-01" db="EMBL/GenBank/DDBJ databases">
        <title>Evolutionary Origins and Diversification of the Mycorrhizal Mutualists.</title>
        <authorList>
            <consortium name="DOE Joint Genome Institute"/>
            <consortium name="Mycorrhizal Genomics Consortium"/>
            <person name="Kohler A."/>
            <person name="Kuo A."/>
            <person name="Nagy L.G."/>
            <person name="Floudas D."/>
            <person name="Copeland A."/>
            <person name="Barry K.W."/>
            <person name="Cichocki N."/>
            <person name="Veneault-Fourrey C."/>
            <person name="LaButti K."/>
            <person name="Lindquist E.A."/>
            <person name="Lipzen A."/>
            <person name="Lundell T."/>
            <person name="Morin E."/>
            <person name="Murat C."/>
            <person name="Riley R."/>
            <person name="Ohm R."/>
            <person name="Sun H."/>
            <person name="Tunlid A."/>
            <person name="Henrissat B."/>
            <person name="Grigoriev I.V."/>
            <person name="Hibbett D.S."/>
            <person name="Martin F."/>
        </authorList>
    </citation>
    <scope>NUCLEOTIDE SEQUENCE [LARGE SCALE GENOMIC DNA]</scope>
    <source>
        <strain evidence="3">F 1598</strain>
    </source>
</reference>
<dbReference type="PANTHER" id="PTHR33927:SF1">
    <property type="entry name" value="TRANSMEMBRANE PROTEIN"/>
    <property type="match status" value="1"/>
</dbReference>
<feature type="transmembrane region" description="Helical" evidence="1">
    <location>
        <begin position="138"/>
        <end position="165"/>
    </location>
</feature>
<reference evidence="2 3" key="1">
    <citation type="submission" date="2014-04" db="EMBL/GenBank/DDBJ databases">
        <authorList>
            <consortium name="DOE Joint Genome Institute"/>
            <person name="Kuo A."/>
            <person name="Tarkka M."/>
            <person name="Buscot F."/>
            <person name="Kohler A."/>
            <person name="Nagy L.G."/>
            <person name="Floudas D."/>
            <person name="Copeland A."/>
            <person name="Barry K.W."/>
            <person name="Cichocki N."/>
            <person name="Veneault-Fourrey C."/>
            <person name="LaButti K."/>
            <person name="Lindquist E.A."/>
            <person name="Lipzen A."/>
            <person name="Lundell T."/>
            <person name="Morin E."/>
            <person name="Murat C."/>
            <person name="Sun H."/>
            <person name="Tunlid A."/>
            <person name="Henrissat B."/>
            <person name="Grigoriev I.V."/>
            <person name="Hibbett D.S."/>
            <person name="Martin F."/>
            <person name="Nordberg H.P."/>
            <person name="Cantor M.N."/>
            <person name="Hua S.X."/>
        </authorList>
    </citation>
    <scope>NUCLEOTIDE SEQUENCE [LARGE SCALE GENOMIC DNA]</scope>
    <source>
        <strain evidence="2 3">F 1598</strain>
    </source>
</reference>